<protein>
    <submittedName>
        <fullName evidence="1">Uncharacterized protein</fullName>
    </submittedName>
</protein>
<dbReference type="EnsemblPlants" id="Zm00001eb273250_T002">
    <property type="protein sequence ID" value="Zm00001eb273250_P002"/>
    <property type="gene ID" value="Zm00001eb273250"/>
</dbReference>
<dbReference type="Proteomes" id="UP000007305">
    <property type="component" value="Chromosome 6"/>
</dbReference>
<dbReference type="Gramene" id="Zm00001eb273250_T002">
    <property type="protein sequence ID" value="Zm00001eb273250_P002"/>
    <property type="gene ID" value="Zm00001eb273250"/>
</dbReference>
<accession>A0A804PUD8</accession>
<reference evidence="1" key="3">
    <citation type="submission" date="2021-05" db="UniProtKB">
        <authorList>
            <consortium name="EnsemblPlants"/>
        </authorList>
    </citation>
    <scope>IDENTIFICATION</scope>
    <source>
        <strain evidence="1">cv. B73</strain>
    </source>
</reference>
<reference evidence="1" key="2">
    <citation type="submission" date="2019-07" db="EMBL/GenBank/DDBJ databases">
        <authorList>
            <person name="Seetharam A."/>
            <person name="Woodhouse M."/>
            <person name="Cannon E."/>
        </authorList>
    </citation>
    <scope>NUCLEOTIDE SEQUENCE [LARGE SCALE GENOMIC DNA]</scope>
    <source>
        <strain evidence="1">cv. B73</strain>
    </source>
</reference>
<proteinExistence type="predicted"/>
<evidence type="ECO:0000313" key="1">
    <source>
        <dbReference type="EnsemblPlants" id="Zm00001eb273250_P002"/>
    </source>
</evidence>
<dbReference type="AlphaFoldDB" id="A0A804PUD8"/>
<evidence type="ECO:0000313" key="2">
    <source>
        <dbReference type="Proteomes" id="UP000007305"/>
    </source>
</evidence>
<organism evidence="1 2">
    <name type="scientific">Zea mays</name>
    <name type="common">Maize</name>
    <dbReference type="NCBI Taxonomy" id="4577"/>
    <lineage>
        <taxon>Eukaryota</taxon>
        <taxon>Viridiplantae</taxon>
        <taxon>Streptophyta</taxon>
        <taxon>Embryophyta</taxon>
        <taxon>Tracheophyta</taxon>
        <taxon>Spermatophyta</taxon>
        <taxon>Magnoliopsida</taxon>
        <taxon>Liliopsida</taxon>
        <taxon>Poales</taxon>
        <taxon>Poaceae</taxon>
        <taxon>PACMAD clade</taxon>
        <taxon>Panicoideae</taxon>
        <taxon>Andropogonodae</taxon>
        <taxon>Andropogoneae</taxon>
        <taxon>Tripsacinae</taxon>
        <taxon>Zea</taxon>
    </lineage>
</organism>
<keyword evidence="2" id="KW-1185">Reference proteome</keyword>
<reference evidence="2" key="1">
    <citation type="journal article" date="2009" name="Science">
        <title>The B73 maize genome: complexity, diversity, and dynamics.</title>
        <authorList>
            <person name="Schnable P.S."/>
            <person name="Ware D."/>
            <person name="Fulton R.S."/>
            <person name="Stein J.C."/>
            <person name="Wei F."/>
            <person name="Pasternak S."/>
            <person name="Liang C."/>
            <person name="Zhang J."/>
            <person name="Fulton L."/>
            <person name="Graves T.A."/>
            <person name="Minx P."/>
            <person name="Reily A.D."/>
            <person name="Courtney L."/>
            <person name="Kruchowski S.S."/>
            <person name="Tomlinson C."/>
            <person name="Strong C."/>
            <person name="Delehaunty K."/>
            <person name="Fronick C."/>
            <person name="Courtney B."/>
            <person name="Rock S.M."/>
            <person name="Belter E."/>
            <person name="Du F."/>
            <person name="Kim K."/>
            <person name="Abbott R.M."/>
            <person name="Cotton M."/>
            <person name="Levy A."/>
            <person name="Marchetto P."/>
            <person name="Ochoa K."/>
            <person name="Jackson S.M."/>
            <person name="Gillam B."/>
            <person name="Chen W."/>
            <person name="Yan L."/>
            <person name="Higginbotham J."/>
            <person name="Cardenas M."/>
            <person name="Waligorski J."/>
            <person name="Applebaum E."/>
            <person name="Phelps L."/>
            <person name="Falcone J."/>
            <person name="Kanchi K."/>
            <person name="Thane T."/>
            <person name="Scimone A."/>
            <person name="Thane N."/>
            <person name="Henke J."/>
            <person name="Wang T."/>
            <person name="Ruppert J."/>
            <person name="Shah N."/>
            <person name="Rotter K."/>
            <person name="Hodges J."/>
            <person name="Ingenthron E."/>
            <person name="Cordes M."/>
            <person name="Kohlberg S."/>
            <person name="Sgro J."/>
            <person name="Delgado B."/>
            <person name="Mead K."/>
            <person name="Chinwalla A."/>
            <person name="Leonard S."/>
            <person name="Crouse K."/>
            <person name="Collura K."/>
            <person name="Kudrna D."/>
            <person name="Currie J."/>
            <person name="He R."/>
            <person name="Angelova A."/>
            <person name="Rajasekar S."/>
            <person name="Mueller T."/>
            <person name="Lomeli R."/>
            <person name="Scara G."/>
            <person name="Ko A."/>
            <person name="Delaney K."/>
            <person name="Wissotski M."/>
            <person name="Lopez G."/>
            <person name="Campos D."/>
            <person name="Braidotti M."/>
            <person name="Ashley E."/>
            <person name="Golser W."/>
            <person name="Kim H."/>
            <person name="Lee S."/>
            <person name="Lin J."/>
            <person name="Dujmic Z."/>
            <person name="Kim W."/>
            <person name="Talag J."/>
            <person name="Zuccolo A."/>
            <person name="Fan C."/>
            <person name="Sebastian A."/>
            <person name="Kramer M."/>
            <person name="Spiegel L."/>
            <person name="Nascimento L."/>
            <person name="Zutavern T."/>
            <person name="Miller B."/>
            <person name="Ambroise C."/>
            <person name="Muller S."/>
            <person name="Spooner W."/>
            <person name="Narechania A."/>
            <person name="Ren L."/>
            <person name="Wei S."/>
            <person name="Kumari S."/>
            <person name="Faga B."/>
            <person name="Levy M.J."/>
            <person name="McMahan L."/>
            <person name="Van Buren P."/>
            <person name="Vaughn M.W."/>
            <person name="Ying K."/>
            <person name="Yeh C.-T."/>
            <person name="Emrich S.J."/>
            <person name="Jia Y."/>
            <person name="Kalyanaraman A."/>
            <person name="Hsia A.-P."/>
            <person name="Barbazuk W.B."/>
            <person name="Baucom R.S."/>
            <person name="Brutnell T.P."/>
            <person name="Carpita N.C."/>
            <person name="Chaparro C."/>
            <person name="Chia J.-M."/>
            <person name="Deragon J.-M."/>
            <person name="Estill J.C."/>
            <person name="Fu Y."/>
            <person name="Jeddeloh J.A."/>
            <person name="Han Y."/>
            <person name="Lee H."/>
            <person name="Li P."/>
            <person name="Lisch D.R."/>
            <person name="Liu S."/>
            <person name="Liu Z."/>
            <person name="Nagel D.H."/>
            <person name="McCann M.C."/>
            <person name="SanMiguel P."/>
            <person name="Myers A.M."/>
            <person name="Nettleton D."/>
            <person name="Nguyen J."/>
            <person name="Penning B.W."/>
            <person name="Ponnala L."/>
            <person name="Schneider K.L."/>
            <person name="Schwartz D.C."/>
            <person name="Sharma A."/>
            <person name="Soderlund C."/>
            <person name="Springer N.M."/>
            <person name="Sun Q."/>
            <person name="Wang H."/>
            <person name="Waterman M."/>
            <person name="Westerman R."/>
            <person name="Wolfgruber T.K."/>
            <person name="Yang L."/>
            <person name="Yu Y."/>
            <person name="Zhang L."/>
            <person name="Zhou S."/>
            <person name="Zhu Q."/>
            <person name="Bennetzen J.L."/>
            <person name="Dawe R.K."/>
            <person name="Jiang J."/>
            <person name="Jiang N."/>
            <person name="Presting G.G."/>
            <person name="Wessler S.R."/>
            <person name="Aluru S."/>
            <person name="Martienssen R.A."/>
            <person name="Clifton S.W."/>
            <person name="McCombie W.R."/>
            <person name="Wing R.A."/>
            <person name="Wilson R.K."/>
        </authorList>
    </citation>
    <scope>NUCLEOTIDE SEQUENCE [LARGE SCALE GENOMIC DNA]</scope>
    <source>
        <strain evidence="2">cv. B73</strain>
    </source>
</reference>
<sequence>MLHRLAALPLPPARAHAATPSPYSSLLAAALLRFAHLTQPRLETVRLFTCVRHGRCRSSDKHRFVENSLIGAYVACGDVGAAGYGGVDGNGDGVCTECHASEGTGAI</sequence>
<name>A0A804PUD8_MAIZE</name>